<name>A0ABQ8E0U4_BRANA</name>
<accession>A0ABQ8E0U4</accession>
<reference evidence="1 2" key="1">
    <citation type="submission" date="2021-05" db="EMBL/GenBank/DDBJ databases">
        <title>Genome Assembly of Synthetic Allotetraploid Brassica napus Reveals Homoeologous Exchanges between Subgenomes.</title>
        <authorList>
            <person name="Davis J.T."/>
        </authorList>
    </citation>
    <scope>NUCLEOTIDE SEQUENCE [LARGE SCALE GENOMIC DNA]</scope>
    <source>
        <strain evidence="2">cv. Da-Ae</strain>
        <tissue evidence="1">Seedling</tissue>
    </source>
</reference>
<gene>
    <name evidence="1" type="ORF">HID58_012350</name>
</gene>
<protein>
    <submittedName>
        <fullName evidence="1">Uncharacterized protein</fullName>
    </submittedName>
</protein>
<organism evidence="1 2">
    <name type="scientific">Brassica napus</name>
    <name type="common">Rape</name>
    <dbReference type="NCBI Taxonomy" id="3708"/>
    <lineage>
        <taxon>Eukaryota</taxon>
        <taxon>Viridiplantae</taxon>
        <taxon>Streptophyta</taxon>
        <taxon>Embryophyta</taxon>
        <taxon>Tracheophyta</taxon>
        <taxon>Spermatophyta</taxon>
        <taxon>Magnoliopsida</taxon>
        <taxon>eudicotyledons</taxon>
        <taxon>Gunneridae</taxon>
        <taxon>Pentapetalae</taxon>
        <taxon>rosids</taxon>
        <taxon>malvids</taxon>
        <taxon>Brassicales</taxon>
        <taxon>Brassicaceae</taxon>
        <taxon>Brassiceae</taxon>
        <taxon>Brassica</taxon>
    </lineage>
</organism>
<proteinExistence type="predicted"/>
<sequence length="172" mass="18359">MKAANKTETANKPFLLSTLALVASAPSPGLRSGDPVTDRKDGGRLRCLDVGVVSREEVESVFRVVGSGGQFSDLFPFRRWMVIEVSFLSRFWSLAPWRCEEVVVFVLRTVGVSSMSCRSGGCIKPVGNVSIGCLAFGSSPVSVHGDVRSDKCGLDAEVEGTGWRAISSNGNS</sequence>
<evidence type="ECO:0000313" key="2">
    <source>
        <dbReference type="Proteomes" id="UP000824890"/>
    </source>
</evidence>
<dbReference type="Proteomes" id="UP000824890">
    <property type="component" value="Unassembled WGS sequence"/>
</dbReference>
<keyword evidence="2" id="KW-1185">Reference proteome</keyword>
<dbReference type="EMBL" id="JAGKQM010000003">
    <property type="protein sequence ID" value="KAH0935233.1"/>
    <property type="molecule type" value="Genomic_DNA"/>
</dbReference>
<evidence type="ECO:0000313" key="1">
    <source>
        <dbReference type="EMBL" id="KAH0935233.1"/>
    </source>
</evidence>
<comment type="caution">
    <text evidence="1">The sequence shown here is derived from an EMBL/GenBank/DDBJ whole genome shotgun (WGS) entry which is preliminary data.</text>
</comment>